<proteinExistence type="predicted"/>
<feature type="region of interest" description="Disordered" evidence="1">
    <location>
        <begin position="99"/>
        <end position="162"/>
    </location>
</feature>
<protein>
    <submittedName>
        <fullName evidence="3">Uncharacterized protein</fullName>
    </submittedName>
</protein>
<accession>A0A561WG34</accession>
<reference evidence="3 4" key="1">
    <citation type="submission" date="2019-06" db="EMBL/GenBank/DDBJ databases">
        <title>Sequencing the genomes of 1000 actinobacteria strains.</title>
        <authorList>
            <person name="Klenk H.-P."/>
        </authorList>
    </citation>
    <scope>NUCLEOTIDE SEQUENCE [LARGE SCALE GENOMIC DNA]</scope>
    <source>
        <strain evidence="3 4">DSM 102131</strain>
    </source>
</reference>
<feature type="compositionally biased region" description="Pro residues" evidence="1">
    <location>
        <begin position="118"/>
        <end position="141"/>
    </location>
</feature>
<gene>
    <name evidence="3" type="ORF">FHX75_121334</name>
</gene>
<keyword evidence="2" id="KW-1133">Transmembrane helix</keyword>
<feature type="region of interest" description="Disordered" evidence="1">
    <location>
        <begin position="1"/>
        <end position="59"/>
    </location>
</feature>
<sequence length="208" mass="21114">MAAPHPAGYGARDGRCERIAVDAPAAPGPYGEDDVTGSTDDSRPGWDAPPDRDDALNPAGLCPRCGRSTTDYVCLHCAAEHDFRGAALVRRFVDVPDRYSEEPAPSPAPEPYDEPTPVAHPPTPAPTWTPAPDAGPTPAGPGPARRGAPVVRTRHPLAPPGRGPRGMLTAVAIAVGAILLATVVGIVGAVVTGPGDGGSPGVKATPGR</sequence>
<keyword evidence="4" id="KW-1185">Reference proteome</keyword>
<comment type="caution">
    <text evidence="3">The sequence shown here is derived from an EMBL/GenBank/DDBJ whole genome shotgun (WGS) entry which is preliminary data.</text>
</comment>
<evidence type="ECO:0000313" key="3">
    <source>
        <dbReference type="EMBL" id="TWG22798.1"/>
    </source>
</evidence>
<organism evidence="3 4">
    <name type="scientific">Micromonospora palomenae</name>
    <dbReference type="NCBI Taxonomy" id="1461247"/>
    <lineage>
        <taxon>Bacteria</taxon>
        <taxon>Bacillati</taxon>
        <taxon>Actinomycetota</taxon>
        <taxon>Actinomycetes</taxon>
        <taxon>Micromonosporales</taxon>
        <taxon>Micromonosporaceae</taxon>
        <taxon>Micromonospora</taxon>
    </lineage>
</organism>
<feature type="transmembrane region" description="Helical" evidence="2">
    <location>
        <begin position="167"/>
        <end position="191"/>
    </location>
</feature>
<evidence type="ECO:0000313" key="4">
    <source>
        <dbReference type="Proteomes" id="UP000319927"/>
    </source>
</evidence>
<evidence type="ECO:0000256" key="2">
    <source>
        <dbReference type="SAM" id="Phobius"/>
    </source>
</evidence>
<evidence type="ECO:0000256" key="1">
    <source>
        <dbReference type="SAM" id="MobiDB-lite"/>
    </source>
</evidence>
<keyword evidence="2" id="KW-0472">Membrane</keyword>
<feature type="compositionally biased region" description="Basic and acidic residues" evidence="1">
    <location>
        <begin position="40"/>
        <end position="55"/>
    </location>
</feature>
<keyword evidence="2" id="KW-0812">Transmembrane</keyword>
<feature type="compositionally biased region" description="Low complexity" evidence="1">
    <location>
        <begin position="142"/>
        <end position="151"/>
    </location>
</feature>
<dbReference type="AlphaFoldDB" id="A0A561WG34"/>
<dbReference type="Proteomes" id="UP000319927">
    <property type="component" value="Unassembled WGS sequence"/>
</dbReference>
<name>A0A561WG34_9ACTN</name>
<dbReference type="EMBL" id="VIXA01000002">
    <property type="protein sequence ID" value="TWG22798.1"/>
    <property type="molecule type" value="Genomic_DNA"/>
</dbReference>